<dbReference type="InParanoid" id="A0A2J7QWW6"/>
<feature type="region of interest" description="Disordered" evidence="1">
    <location>
        <begin position="77"/>
        <end position="101"/>
    </location>
</feature>
<dbReference type="AlphaFoldDB" id="A0A2J7QWW6"/>
<evidence type="ECO:0000313" key="3">
    <source>
        <dbReference type="Proteomes" id="UP000235965"/>
    </source>
</evidence>
<comment type="caution">
    <text evidence="2">The sequence shown here is derived from an EMBL/GenBank/DDBJ whole genome shotgun (WGS) entry which is preliminary data.</text>
</comment>
<dbReference type="EMBL" id="NEVH01009418">
    <property type="protein sequence ID" value="PNF33081.1"/>
    <property type="molecule type" value="Genomic_DNA"/>
</dbReference>
<evidence type="ECO:0000313" key="2">
    <source>
        <dbReference type="EMBL" id="PNF33081.1"/>
    </source>
</evidence>
<protein>
    <submittedName>
        <fullName evidence="2">Uncharacterized protein</fullName>
    </submittedName>
</protein>
<organism evidence="2 3">
    <name type="scientific">Cryptotermes secundus</name>
    <dbReference type="NCBI Taxonomy" id="105785"/>
    <lineage>
        <taxon>Eukaryota</taxon>
        <taxon>Metazoa</taxon>
        <taxon>Ecdysozoa</taxon>
        <taxon>Arthropoda</taxon>
        <taxon>Hexapoda</taxon>
        <taxon>Insecta</taxon>
        <taxon>Pterygota</taxon>
        <taxon>Neoptera</taxon>
        <taxon>Polyneoptera</taxon>
        <taxon>Dictyoptera</taxon>
        <taxon>Blattodea</taxon>
        <taxon>Blattoidea</taxon>
        <taxon>Termitoidae</taxon>
        <taxon>Kalotermitidae</taxon>
        <taxon>Cryptotermitinae</taxon>
        <taxon>Cryptotermes</taxon>
    </lineage>
</organism>
<keyword evidence="3" id="KW-1185">Reference proteome</keyword>
<reference evidence="2 3" key="1">
    <citation type="submission" date="2017-12" db="EMBL/GenBank/DDBJ databases">
        <title>Hemimetabolous genomes reveal molecular basis of termite eusociality.</title>
        <authorList>
            <person name="Harrison M.C."/>
            <person name="Jongepier E."/>
            <person name="Robertson H.M."/>
            <person name="Arning N."/>
            <person name="Bitard-Feildel T."/>
            <person name="Chao H."/>
            <person name="Childers C.P."/>
            <person name="Dinh H."/>
            <person name="Doddapaneni H."/>
            <person name="Dugan S."/>
            <person name="Gowin J."/>
            <person name="Greiner C."/>
            <person name="Han Y."/>
            <person name="Hu H."/>
            <person name="Hughes D.S.T."/>
            <person name="Huylmans A.-K."/>
            <person name="Kemena C."/>
            <person name="Kremer L.P.M."/>
            <person name="Lee S.L."/>
            <person name="Lopez-Ezquerra A."/>
            <person name="Mallet L."/>
            <person name="Monroy-Kuhn J.M."/>
            <person name="Moser A."/>
            <person name="Murali S.C."/>
            <person name="Muzny D.M."/>
            <person name="Otani S."/>
            <person name="Piulachs M.-D."/>
            <person name="Poelchau M."/>
            <person name="Qu J."/>
            <person name="Schaub F."/>
            <person name="Wada-Katsumata A."/>
            <person name="Worley K.C."/>
            <person name="Xie Q."/>
            <person name="Ylla G."/>
            <person name="Poulsen M."/>
            <person name="Gibbs R.A."/>
            <person name="Schal C."/>
            <person name="Richards S."/>
            <person name="Belles X."/>
            <person name="Korb J."/>
            <person name="Bornberg-Bauer E."/>
        </authorList>
    </citation>
    <scope>NUCLEOTIDE SEQUENCE [LARGE SCALE GENOMIC DNA]</scope>
    <source>
        <tissue evidence="2">Whole body</tissue>
    </source>
</reference>
<name>A0A2J7QWW6_9NEOP</name>
<accession>A0A2J7QWW6</accession>
<dbReference type="Proteomes" id="UP000235965">
    <property type="component" value="Unassembled WGS sequence"/>
</dbReference>
<gene>
    <name evidence="2" type="ORF">B7P43_G16120</name>
</gene>
<evidence type="ECO:0000256" key="1">
    <source>
        <dbReference type="SAM" id="MobiDB-lite"/>
    </source>
</evidence>
<sequence length="101" mass="11543">MLYELWSLLSIEHREWIMAIGELERTGKEEVVSISRYSADIHLEGPRKAMKYSQDSSCPGQDSNRVLPEYRPDALPLSASGHLPPLHTDSQVPLIEKHRFT</sequence>
<proteinExistence type="predicted"/>